<reference evidence="8" key="2">
    <citation type="journal article" date="2016" name="Int. J. Syst. Evol. Microbiol.">
        <title>Complete genome sequence and cell structure of Limnochorda pilosa, a Gram-negative spore-former within the phylum Firmicutes.</title>
        <authorList>
            <person name="Watanabe M."/>
            <person name="Kojima H."/>
            <person name="Fukui M."/>
        </authorList>
    </citation>
    <scope>NUCLEOTIDE SEQUENCE [LARGE SCALE GENOMIC DNA]</scope>
    <source>
        <strain evidence="8">HC45</strain>
    </source>
</reference>
<dbReference type="OrthoDB" id="9813906at2"/>
<dbReference type="AlphaFoldDB" id="A0A0K2SKZ9"/>
<evidence type="ECO:0000256" key="6">
    <source>
        <dbReference type="SAM" id="Phobius"/>
    </source>
</evidence>
<keyword evidence="5 6" id="KW-0472">Membrane</keyword>
<keyword evidence="4 6" id="KW-1133">Transmembrane helix</keyword>
<dbReference type="PANTHER" id="PTHR32196:SF72">
    <property type="entry name" value="RIBOSE IMPORT PERMEASE PROTEIN RBSC"/>
    <property type="match status" value="1"/>
</dbReference>
<dbReference type="Proteomes" id="UP000065807">
    <property type="component" value="Chromosome"/>
</dbReference>
<evidence type="ECO:0000313" key="8">
    <source>
        <dbReference type="Proteomes" id="UP000065807"/>
    </source>
</evidence>
<evidence type="ECO:0000256" key="5">
    <source>
        <dbReference type="ARBA" id="ARBA00023136"/>
    </source>
</evidence>
<dbReference type="EMBL" id="AP014924">
    <property type="protein sequence ID" value="BAS27775.1"/>
    <property type="molecule type" value="Genomic_DNA"/>
</dbReference>
<feature type="transmembrane region" description="Helical" evidence="6">
    <location>
        <begin position="50"/>
        <end position="78"/>
    </location>
</feature>
<evidence type="ECO:0000256" key="1">
    <source>
        <dbReference type="ARBA" id="ARBA00004651"/>
    </source>
</evidence>
<protein>
    <submittedName>
        <fullName evidence="7">Ribose ABC transporter permease</fullName>
    </submittedName>
</protein>
<dbReference type="PATRIC" id="fig|1555112.3.peg.1967"/>
<accession>A0A0K2SKZ9</accession>
<dbReference type="STRING" id="1555112.LIP_1934"/>
<dbReference type="KEGG" id="lpil:LIP_1934"/>
<proteinExistence type="predicted"/>
<gene>
    <name evidence="7" type="ORF">LIP_1934</name>
</gene>
<dbReference type="GO" id="GO:0022857">
    <property type="term" value="F:transmembrane transporter activity"/>
    <property type="evidence" value="ECO:0007669"/>
    <property type="project" value="InterPro"/>
</dbReference>
<dbReference type="Pfam" id="PF02653">
    <property type="entry name" value="BPD_transp_2"/>
    <property type="match status" value="1"/>
</dbReference>
<dbReference type="InterPro" id="IPR001851">
    <property type="entry name" value="ABC_transp_permease"/>
</dbReference>
<dbReference type="RefSeq" id="WP_082726074.1">
    <property type="nucleotide sequence ID" value="NZ_AP014924.1"/>
</dbReference>
<reference evidence="8" key="1">
    <citation type="submission" date="2015-07" db="EMBL/GenBank/DDBJ databases">
        <title>Complete genome sequence and phylogenetic analysis of Limnochorda pilosa.</title>
        <authorList>
            <person name="Watanabe M."/>
            <person name="Kojima H."/>
            <person name="Fukui M."/>
        </authorList>
    </citation>
    <scope>NUCLEOTIDE SEQUENCE [LARGE SCALE GENOMIC DNA]</scope>
    <source>
        <strain evidence="8">HC45</strain>
    </source>
</reference>
<keyword evidence="2" id="KW-1003">Cell membrane</keyword>
<organism evidence="7 8">
    <name type="scientific">Limnochorda pilosa</name>
    <dbReference type="NCBI Taxonomy" id="1555112"/>
    <lineage>
        <taxon>Bacteria</taxon>
        <taxon>Bacillati</taxon>
        <taxon>Bacillota</taxon>
        <taxon>Limnochordia</taxon>
        <taxon>Limnochordales</taxon>
        <taxon>Limnochordaceae</taxon>
        <taxon>Limnochorda</taxon>
    </lineage>
</organism>
<dbReference type="GO" id="GO:0005886">
    <property type="term" value="C:plasma membrane"/>
    <property type="evidence" value="ECO:0007669"/>
    <property type="project" value="UniProtKB-SubCell"/>
</dbReference>
<evidence type="ECO:0000256" key="3">
    <source>
        <dbReference type="ARBA" id="ARBA00022692"/>
    </source>
</evidence>
<feature type="transmembrane region" description="Helical" evidence="6">
    <location>
        <begin position="12"/>
        <end position="30"/>
    </location>
</feature>
<keyword evidence="8" id="KW-1185">Reference proteome</keyword>
<feature type="transmembrane region" description="Helical" evidence="6">
    <location>
        <begin position="244"/>
        <end position="277"/>
    </location>
</feature>
<keyword evidence="3 6" id="KW-0812">Transmembrane</keyword>
<name>A0A0K2SKZ9_LIMPI</name>
<dbReference type="CDD" id="cd06579">
    <property type="entry name" value="TM_PBP1_transp_AraH_like"/>
    <property type="match status" value="1"/>
</dbReference>
<evidence type="ECO:0000256" key="2">
    <source>
        <dbReference type="ARBA" id="ARBA00022475"/>
    </source>
</evidence>
<feature type="transmembrane region" description="Helical" evidence="6">
    <location>
        <begin position="157"/>
        <end position="179"/>
    </location>
</feature>
<evidence type="ECO:0000313" key="7">
    <source>
        <dbReference type="EMBL" id="BAS27775.1"/>
    </source>
</evidence>
<comment type="subcellular location">
    <subcellularLocation>
        <location evidence="1">Cell membrane</location>
        <topology evidence="1">Multi-pass membrane protein</topology>
    </subcellularLocation>
</comment>
<feature type="transmembrane region" description="Helical" evidence="6">
    <location>
        <begin position="90"/>
        <end position="111"/>
    </location>
</feature>
<sequence>MTENRWLGWMQRYGMLAILVLLCLALGLMNERFFTPSNLLVVTRQATINGLLAAGMTLVILTGGIDLSVGSVLALAGAISAGTLASTGDVTLAVLAALGVGALVGLANGLLSAYPNLPPFIVTLASMAWARGLTLVYTDGRPILVREAAYRFIGGGYLGPMPMPVVILLVTYALLLVFLTRTRWGRLVYAIGGNEQACRLAGIPVNRVKTFVYTVSGLFAGLTGLVLTARLVSAQPTAGVAYELNAIAAVILGGTSLQGGRGTILGTLVGALIMGVLDNGLNLMNVSPFYQEVAKGLVILTAVLLDWALHRAGSLGLRSRAGEAAAIAPPNEEALSRRGPTP</sequence>
<evidence type="ECO:0000256" key="4">
    <source>
        <dbReference type="ARBA" id="ARBA00022989"/>
    </source>
</evidence>
<feature type="transmembrane region" description="Helical" evidence="6">
    <location>
        <begin position="211"/>
        <end position="232"/>
    </location>
</feature>
<dbReference type="PANTHER" id="PTHR32196">
    <property type="entry name" value="ABC TRANSPORTER PERMEASE PROTEIN YPHD-RELATED-RELATED"/>
    <property type="match status" value="1"/>
</dbReference>